<dbReference type="Proteomes" id="UP001185984">
    <property type="component" value="Unassembled WGS sequence"/>
</dbReference>
<dbReference type="Pfam" id="PF21831">
    <property type="entry name" value="DUF6891"/>
    <property type="match status" value="1"/>
</dbReference>
<comment type="caution">
    <text evidence="2">The sequence shown here is derived from an EMBL/GenBank/DDBJ whole genome shotgun (WGS) entry which is preliminary data.</text>
</comment>
<reference evidence="3" key="1">
    <citation type="journal article" date="2022" name="J Environ Chem Eng">
        <title>Biodegradation of petroleum oil using a constructed nonpathogenic and heavy metal-tolerant bacterial consortium isolated from marine sponges.</title>
        <authorList>
            <person name="Dechsakulwatana C."/>
            <person name="Rungsihiranrut A."/>
            <person name="Muangchinda C."/>
            <person name="Ningthoujam R."/>
            <person name="Klankeo P."/>
            <person name="Pinyakong O."/>
        </authorList>
    </citation>
    <scope>NUCLEOTIDE SEQUENCE [LARGE SCALE GENOMIC DNA]</scope>
    <source>
        <strain evidence="3">MO2-4</strain>
    </source>
</reference>
<organism evidence="2 3">
    <name type="scientific">Sphingobium naphthae</name>
    <dbReference type="NCBI Taxonomy" id="1886786"/>
    <lineage>
        <taxon>Bacteria</taxon>
        <taxon>Pseudomonadati</taxon>
        <taxon>Pseudomonadota</taxon>
        <taxon>Alphaproteobacteria</taxon>
        <taxon>Sphingomonadales</taxon>
        <taxon>Sphingomonadaceae</taxon>
        <taxon>Sphingobium</taxon>
    </lineage>
</organism>
<sequence length="238" mass="26348">MLTLCNATQEAGRRMFEALWKRIFGTRAAKAEPQRSAPTEETAYDPVVALRDQLRRDVLGGYFDEDAILTNAHDLFEEELPRPTLRREASAALRAALAEHRAAEQGWTAMTDCDRLELAFAALEEEGIVARQNFTCCSTCGGTEIWEEIEAAQADGVAVQGYAFFHMQDTEAAVEGHGLYMSYGACDAGEAAAIAIGYRIVAQLEAHGLTTQWDGSWSQRIGVPMNWQKRRSVVLLEE</sequence>
<evidence type="ECO:0000313" key="2">
    <source>
        <dbReference type="EMBL" id="MDV5825146.1"/>
    </source>
</evidence>
<proteinExistence type="predicted"/>
<protein>
    <recommendedName>
        <fullName evidence="1">DUF6891 domain-containing protein</fullName>
    </recommendedName>
</protein>
<dbReference type="InterPro" id="IPR054186">
    <property type="entry name" value="DUF6891"/>
</dbReference>
<accession>A0ABU4A035</accession>
<evidence type="ECO:0000313" key="3">
    <source>
        <dbReference type="Proteomes" id="UP001185984"/>
    </source>
</evidence>
<evidence type="ECO:0000259" key="1">
    <source>
        <dbReference type="Pfam" id="PF21831"/>
    </source>
</evidence>
<gene>
    <name evidence="2" type="ORF">O0R41_16190</name>
</gene>
<dbReference type="RefSeq" id="WP_317517771.1">
    <property type="nucleotide sequence ID" value="NZ_JAPTHD010000008.1"/>
</dbReference>
<dbReference type="EMBL" id="JAPTHD010000008">
    <property type="protein sequence ID" value="MDV5825146.1"/>
    <property type="molecule type" value="Genomic_DNA"/>
</dbReference>
<feature type="domain" description="DUF6891" evidence="1">
    <location>
        <begin position="49"/>
        <end position="231"/>
    </location>
</feature>
<name>A0ABU4A035_9SPHN</name>
<keyword evidence="3" id="KW-1185">Reference proteome</keyword>